<keyword evidence="1" id="KW-1133">Transmembrane helix</keyword>
<keyword evidence="3" id="KW-1185">Reference proteome</keyword>
<sequence length="92" mass="9729">MTAQYGGVNSLLLGAAALFAVTILIVIVFFIVKRLSTFSTVFPVSKPNAAASTLPGIRSQSVNYKTDSNVELKKAVSKNLNVNGLEKDSGLI</sequence>
<accession>A0A0B2VAA1</accession>
<dbReference type="OMA" id="RSTYIEL"/>
<dbReference type="OrthoDB" id="10535723at2759"/>
<comment type="caution">
    <text evidence="2">The sequence shown here is derived from an EMBL/GenBank/DDBJ whole genome shotgun (WGS) entry which is preliminary data.</text>
</comment>
<organism evidence="2 3">
    <name type="scientific">Toxocara canis</name>
    <name type="common">Canine roundworm</name>
    <dbReference type="NCBI Taxonomy" id="6265"/>
    <lineage>
        <taxon>Eukaryota</taxon>
        <taxon>Metazoa</taxon>
        <taxon>Ecdysozoa</taxon>
        <taxon>Nematoda</taxon>
        <taxon>Chromadorea</taxon>
        <taxon>Rhabditida</taxon>
        <taxon>Spirurina</taxon>
        <taxon>Ascaridomorpha</taxon>
        <taxon>Ascaridoidea</taxon>
        <taxon>Toxocaridae</taxon>
        <taxon>Toxocara</taxon>
    </lineage>
</organism>
<dbReference type="EMBL" id="JPKZ01002211">
    <property type="protein sequence ID" value="KHN77925.1"/>
    <property type="molecule type" value="Genomic_DNA"/>
</dbReference>
<name>A0A0B2VAA1_TOXCA</name>
<proteinExistence type="predicted"/>
<feature type="transmembrane region" description="Helical" evidence="1">
    <location>
        <begin position="12"/>
        <end position="32"/>
    </location>
</feature>
<dbReference type="AlphaFoldDB" id="A0A0B2VAA1"/>
<keyword evidence="1" id="KW-0472">Membrane</keyword>
<protein>
    <submittedName>
        <fullName evidence="2">Uncharacterized protein</fullName>
    </submittedName>
</protein>
<evidence type="ECO:0000256" key="1">
    <source>
        <dbReference type="SAM" id="Phobius"/>
    </source>
</evidence>
<evidence type="ECO:0000313" key="2">
    <source>
        <dbReference type="EMBL" id="KHN77925.1"/>
    </source>
</evidence>
<gene>
    <name evidence="2" type="ORF">Tcan_18375</name>
</gene>
<dbReference type="Proteomes" id="UP000031036">
    <property type="component" value="Unassembled WGS sequence"/>
</dbReference>
<reference evidence="2 3" key="1">
    <citation type="submission" date="2014-11" db="EMBL/GenBank/DDBJ databases">
        <title>Genetic blueprint of the zoonotic pathogen Toxocara canis.</title>
        <authorList>
            <person name="Zhu X.-Q."/>
            <person name="Korhonen P.K."/>
            <person name="Cai H."/>
            <person name="Young N.D."/>
            <person name="Nejsum P."/>
            <person name="von Samson-Himmelstjerna G."/>
            <person name="Boag P.R."/>
            <person name="Tan P."/>
            <person name="Li Q."/>
            <person name="Min J."/>
            <person name="Yang Y."/>
            <person name="Wang X."/>
            <person name="Fang X."/>
            <person name="Hall R.S."/>
            <person name="Hofmann A."/>
            <person name="Sternberg P.W."/>
            <person name="Jex A.R."/>
            <person name="Gasser R.B."/>
        </authorList>
    </citation>
    <scope>NUCLEOTIDE SEQUENCE [LARGE SCALE GENOMIC DNA]</scope>
    <source>
        <strain evidence="2">PN_DK_2014</strain>
    </source>
</reference>
<keyword evidence="1" id="KW-0812">Transmembrane</keyword>
<evidence type="ECO:0000313" key="3">
    <source>
        <dbReference type="Proteomes" id="UP000031036"/>
    </source>
</evidence>